<feature type="region of interest" description="Disordered" evidence="1">
    <location>
        <begin position="157"/>
        <end position="186"/>
    </location>
</feature>
<dbReference type="STRING" id="104452.A0A0L7LBU5"/>
<sequence length="558" mass="63096">MVDWNIETRCKVCHLVFCCGDCRWGHEKDTHGLTFDCPICRGFKFLCKPGTLNQDFIEHLAEEHLPLYCNKCEETFINMEDLINIDKCTSISELIINTSVPSKDYEEKFDSIYEKSKSINEENCEGIIVVNKRTKTAIITPIMRKKHLVDYECSDTDEDQEDVMKTPHPKLSDKSPKVKRQRSQTPHVKKFLLRQKVVEVYEEIIDEENNSPKTTPKNENGSKTQNEMTTPTSHISNLLKLTKTVTTSTPTHPASKSEVLPKLKSIIISNDRRLGSQDSSEKHVTFQESGVSDGSVKKKVTFADNTVFAPQDIAKRVFRKPKRMLTPGPQKPRFAHNPRFQALLNRFENQGIIMARTPINNREKPQESTPPVGELSTMPARAINFKDDSPMVEADNFSKESNDSFKSCSGSPDINNAITALTANIAGTLQTCLHSAFKTTEEETEIQFNEDPNKENMWSSVARAVRNVFWGEHGPHFASGTPHRSNDSTSSSASKRKIEEVSDTEHSPLNHKKHKYNGRIRGRPPLRRCGVSGLRQTKSAEQYGSMKDMGDDAMNLSF</sequence>
<comment type="caution">
    <text evidence="2">The sequence shown here is derived from an EMBL/GenBank/DDBJ whole genome shotgun (WGS) entry which is preliminary data.</text>
</comment>
<evidence type="ECO:0000313" key="2">
    <source>
        <dbReference type="EMBL" id="KOB72671.1"/>
    </source>
</evidence>
<reference evidence="2 3" key="1">
    <citation type="journal article" date="2015" name="Genome Biol. Evol.">
        <title>The genome of winter moth (Operophtera brumata) provides a genomic perspective on sexual dimorphism and phenology.</title>
        <authorList>
            <person name="Derks M.F."/>
            <person name="Smit S."/>
            <person name="Salis L."/>
            <person name="Schijlen E."/>
            <person name="Bossers A."/>
            <person name="Mateman C."/>
            <person name="Pijl A.S."/>
            <person name="de Ridder D."/>
            <person name="Groenen M.A."/>
            <person name="Visser M.E."/>
            <person name="Megens H.J."/>
        </authorList>
    </citation>
    <scope>NUCLEOTIDE SEQUENCE [LARGE SCALE GENOMIC DNA]</scope>
    <source>
        <strain evidence="2">WM2013NL</strain>
        <tissue evidence="2">Head and thorax</tissue>
    </source>
</reference>
<protein>
    <submittedName>
        <fullName evidence="2">Putative I-connectin</fullName>
    </submittedName>
</protein>
<feature type="compositionally biased region" description="Polar residues" evidence="1">
    <location>
        <begin position="211"/>
        <end position="232"/>
    </location>
</feature>
<feature type="compositionally biased region" description="Basic and acidic residues" evidence="1">
    <location>
        <begin position="496"/>
        <end position="508"/>
    </location>
</feature>
<name>A0A0L7LBU5_OPEBR</name>
<dbReference type="AlphaFoldDB" id="A0A0L7LBU5"/>
<evidence type="ECO:0000256" key="1">
    <source>
        <dbReference type="SAM" id="MobiDB-lite"/>
    </source>
</evidence>
<dbReference type="Proteomes" id="UP000037510">
    <property type="component" value="Unassembled WGS sequence"/>
</dbReference>
<organism evidence="2 3">
    <name type="scientific">Operophtera brumata</name>
    <name type="common">Winter moth</name>
    <name type="synonym">Phalaena brumata</name>
    <dbReference type="NCBI Taxonomy" id="104452"/>
    <lineage>
        <taxon>Eukaryota</taxon>
        <taxon>Metazoa</taxon>
        <taxon>Ecdysozoa</taxon>
        <taxon>Arthropoda</taxon>
        <taxon>Hexapoda</taxon>
        <taxon>Insecta</taxon>
        <taxon>Pterygota</taxon>
        <taxon>Neoptera</taxon>
        <taxon>Endopterygota</taxon>
        <taxon>Lepidoptera</taxon>
        <taxon>Glossata</taxon>
        <taxon>Ditrysia</taxon>
        <taxon>Geometroidea</taxon>
        <taxon>Geometridae</taxon>
        <taxon>Larentiinae</taxon>
        <taxon>Operophtera</taxon>
    </lineage>
</organism>
<accession>A0A0L7LBU5</accession>
<evidence type="ECO:0000313" key="3">
    <source>
        <dbReference type="Proteomes" id="UP000037510"/>
    </source>
</evidence>
<feature type="region of interest" description="Disordered" evidence="1">
    <location>
        <begin position="476"/>
        <end position="558"/>
    </location>
</feature>
<feature type="compositionally biased region" description="Basic and acidic residues" evidence="1">
    <location>
        <begin position="162"/>
        <end position="176"/>
    </location>
</feature>
<keyword evidence="3" id="KW-1185">Reference proteome</keyword>
<gene>
    <name evidence="2" type="ORF">OBRU01_10417</name>
</gene>
<feature type="compositionally biased region" description="Basic residues" evidence="1">
    <location>
        <begin position="509"/>
        <end position="526"/>
    </location>
</feature>
<dbReference type="EMBL" id="JTDY01001871">
    <property type="protein sequence ID" value="KOB72671.1"/>
    <property type="molecule type" value="Genomic_DNA"/>
</dbReference>
<feature type="region of interest" description="Disordered" evidence="1">
    <location>
        <begin position="208"/>
        <end position="232"/>
    </location>
</feature>
<proteinExistence type="predicted"/>
<feature type="compositionally biased region" description="Basic residues" evidence="1">
    <location>
        <begin position="177"/>
        <end position="186"/>
    </location>
</feature>